<protein>
    <submittedName>
        <fullName evidence="3">Alpha/beta fold hydrolase</fullName>
    </submittedName>
</protein>
<accession>A0ABV7YTR0</accession>
<keyword evidence="1" id="KW-1133">Transmembrane helix</keyword>
<proteinExistence type="predicted"/>
<evidence type="ECO:0000259" key="2">
    <source>
        <dbReference type="Pfam" id="PF00561"/>
    </source>
</evidence>
<dbReference type="SUPFAM" id="SSF53474">
    <property type="entry name" value="alpha/beta-Hydrolases"/>
    <property type="match status" value="1"/>
</dbReference>
<keyword evidence="3" id="KW-0378">Hydrolase</keyword>
<dbReference type="InterPro" id="IPR000073">
    <property type="entry name" value="AB_hydrolase_1"/>
</dbReference>
<feature type="transmembrane region" description="Helical" evidence="1">
    <location>
        <begin position="132"/>
        <end position="156"/>
    </location>
</feature>
<sequence length="267" mass="30040">MPTIRINDCDIYYEIQGDGPETIVFSHGLLWSTHLFHKQVEYFKSAYRIVSFDHRGQGKSEVTESGYDMDTLADDAAKLIETLKLGKVHFAGLSMGGFVAMRLAARRPDLLKSCIMLETSAQKEPHTANYKILNTIVSIFGVNVSFVINAVMKIMFGKTFLNDPKRADEIEAWKNELRKNKKTIVRAVRGVIERPGFDHELKDIKGPALIIVGREDVATDATKAQYIHENIPQSKLVYIEKAGHSSTIEEPEQVNIAIESFLLSLKN</sequence>
<feature type="domain" description="AB hydrolase-1" evidence="2">
    <location>
        <begin position="22"/>
        <end position="251"/>
    </location>
</feature>
<keyword evidence="4" id="KW-1185">Reference proteome</keyword>
<dbReference type="PRINTS" id="PR00412">
    <property type="entry name" value="EPOXHYDRLASE"/>
</dbReference>
<keyword evidence="1" id="KW-0812">Transmembrane</keyword>
<dbReference type="Proteomes" id="UP001595616">
    <property type="component" value="Unassembled WGS sequence"/>
</dbReference>
<dbReference type="Gene3D" id="3.40.50.1820">
    <property type="entry name" value="alpha/beta hydrolase"/>
    <property type="match status" value="1"/>
</dbReference>
<dbReference type="EMBL" id="JBHRYQ010000001">
    <property type="protein sequence ID" value="MFC3810350.1"/>
    <property type="molecule type" value="Genomic_DNA"/>
</dbReference>
<reference evidence="4" key="1">
    <citation type="journal article" date="2019" name="Int. J. Syst. Evol. Microbiol.">
        <title>The Global Catalogue of Microorganisms (GCM) 10K type strain sequencing project: providing services to taxonomists for standard genome sequencing and annotation.</title>
        <authorList>
            <consortium name="The Broad Institute Genomics Platform"/>
            <consortium name="The Broad Institute Genome Sequencing Center for Infectious Disease"/>
            <person name="Wu L."/>
            <person name="Ma J."/>
        </authorList>
    </citation>
    <scope>NUCLEOTIDE SEQUENCE [LARGE SCALE GENOMIC DNA]</scope>
    <source>
        <strain evidence="4">CECT 7956</strain>
    </source>
</reference>
<dbReference type="PANTHER" id="PTHR43798">
    <property type="entry name" value="MONOACYLGLYCEROL LIPASE"/>
    <property type="match status" value="1"/>
</dbReference>
<dbReference type="InterPro" id="IPR050266">
    <property type="entry name" value="AB_hydrolase_sf"/>
</dbReference>
<dbReference type="RefSeq" id="WP_379836414.1">
    <property type="nucleotide sequence ID" value="NZ_JBHRYQ010000001.1"/>
</dbReference>
<keyword evidence="1" id="KW-0472">Membrane</keyword>
<evidence type="ECO:0000313" key="4">
    <source>
        <dbReference type="Proteomes" id="UP001595616"/>
    </source>
</evidence>
<evidence type="ECO:0000256" key="1">
    <source>
        <dbReference type="SAM" id="Phobius"/>
    </source>
</evidence>
<comment type="caution">
    <text evidence="3">The sequence shown here is derived from an EMBL/GenBank/DDBJ whole genome shotgun (WGS) entry which is preliminary data.</text>
</comment>
<dbReference type="InterPro" id="IPR000639">
    <property type="entry name" value="Epox_hydrolase-like"/>
</dbReference>
<organism evidence="3 4">
    <name type="scientific">Lacihabitans lacunae</name>
    <dbReference type="NCBI Taxonomy" id="1028214"/>
    <lineage>
        <taxon>Bacteria</taxon>
        <taxon>Pseudomonadati</taxon>
        <taxon>Bacteroidota</taxon>
        <taxon>Cytophagia</taxon>
        <taxon>Cytophagales</taxon>
        <taxon>Leadbetterellaceae</taxon>
        <taxon>Lacihabitans</taxon>
    </lineage>
</organism>
<name>A0ABV7YTR0_9BACT</name>
<dbReference type="InterPro" id="IPR029058">
    <property type="entry name" value="AB_hydrolase_fold"/>
</dbReference>
<gene>
    <name evidence="3" type="ORF">ACFOOI_06795</name>
</gene>
<dbReference type="GO" id="GO:0016787">
    <property type="term" value="F:hydrolase activity"/>
    <property type="evidence" value="ECO:0007669"/>
    <property type="project" value="UniProtKB-KW"/>
</dbReference>
<dbReference type="PRINTS" id="PR00111">
    <property type="entry name" value="ABHYDROLASE"/>
</dbReference>
<evidence type="ECO:0000313" key="3">
    <source>
        <dbReference type="EMBL" id="MFC3810350.1"/>
    </source>
</evidence>
<dbReference type="Pfam" id="PF00561">
    <property type="entry name" value="Abhydrolase_1"/>
    <property type="match status" value="1"/>
</dbReference>